<feature type="compositionally biased region" description="Polar residues" evidence="1">
    <location>
        <begin position="235"/>
        <end position="266"/>
    </location>
</feature>
<accession>A0ABW0W174</accession>
<comment type="caution">
    <text evidence="4">The sequence shown here is derived from an EMBL/GenBank/DDBJ whole genome shotgun (WGS) entry which is preliminary data.</text>
</comment>
<evidence type="ECO:0000256" key="1">
    <source>
        <dbReference type="SAM" id="MobiDB-lite"/>
    </source>
</evidence>
<feature type="region of interest" description="Disordered" evidence="1">
    <location>
        <begin position="545"/>
        <end position="565"/>
    </location>
</feature>
<dbReference type="Proteomes" id="UP001596047">
    <property type="component" value="Unassembled WGS sequence"/>
</dbReference>
<dbReference type="Gene3D" id="3.10.620.30">
    <property type="match status" value="1"/>
</dbReference>
<feature type="transmembrane region" description="Helical" evidence="2">
    <location>
        <begin position="21"/>
        <end position="46"/>
    </location>
</feature>
<gene>
    <name evidence="4" type="ORF">ACFPYJ_20470</name>
</gene>
<dbReference type="InterPro" id="IPR038765">
    <property type="entry name" value="Papain-like_cys_pep_sf"/>
</dbReference>
<evidence type="ECO:0000256" key="2">
    <source>
        <dbReference type="SAM" id="Phobius"/>
    </source>
</evidence>
<feature type="transmembrane region" description="Helical" evidence="2">
    <location>
        <begin position="139"/>
        <end position="158"/>
    </location>
</feature>
<proteinExistence type="predicted"/>
<keyword evidence="5" id="KW-1185">Reference proteome</keyword>
<sequence>MSAPQSANGSKRSKREIEKASLIFFNLSSRRLVTSLLLFGLIIEWLLPLAQLEAYTELYRIGPLIAAVGLSLAVGLLVPPAWLSLLLNGAICLGTVLVMFKVQYSSPYESWVGLIHGLRADVQHLMDGEMQLSGETRTLLLVAGLGMMAAAVQSLVWLRQWGLGLAALTAVYLLILYGFLGLNVFPGLLRTCVEGLLLSALLTIPRLERLSGAKIVQVSMNGAYDRQYDDKHNQVHNSTPEQKQNQSHTYMQNPTSNPDHSITNTRNPKRPLSLFGWPVRWWSGATWLAVIIAAAGIGAAWGRNASSEPAPWAAEAVNWGKTHLREEQLTTAVQGQTMQPIEITGGLGSAGITGYGFDDRSLGAPLSLSAAVLFTVQSPAATYLRGESKSVYNGHGWEQPEQLLEERIIGSDRTQQTIAGGDLISAEGSGVKLDLAHTGTKEDIFAGITGSLTTAGSYDSLKDKSAAGQTDGSGTNAITQTVTVAYPTEGWPLLAAGPDAQVIAMQTADGTKREFYRFNKLTDAMYPASSKDRLTAYTVSTRLPDPASLRSNRTEQGAGVPSDPADLLQTYTQLPEGLPARIGQLAGQISGQLGAGASRYEKSKAIEDYLRSHYVYTLTDTAVPAAGADFVDNFLFEQKQGYCVHFASAMVVMLRTQGIPARYVKGFAPGEAAGSENSERIGAGISSAGSGDGISEGGAGSAKTQAFTVRASDAHAWVEVYFEGVGWVAFEPTPGFAAVPSLAGAGSSAASAGQPADAAEQGAAAAGDFAAAAGARGLAGRAAAQLQAAAEQAADAAQRGAHALAQAARSAAAARPWAMAALAAGATGAAGLAAAAWRRRERDAFARALHKYGSALAAGRRTAARGQFLELADICWRELYARRGAKPPHSTAREYAAALNLPPHMTPLIAQFVRWDEQARYGSEWSEPPTHTELADLRAAIQSLNSAKQSKQQGTVQSV</sequence>
<name>A0ABW0W174_9BACL</name>
<keyword evidence="2" id="KW-1133">Transmembrane helix</keyword>
<evidence type="ECO:0000313" key="4">
    <source>
        <dbReference type="EMBL" id="MFC5651443.1"/>
    </source>
</evidence>
<reference evidence="5" key="1">
    <citation type="journal article" date="2019" name="Int. J. Syst. Evol. Microbiol.">
        <title>The Global Catalogue of Microorganisms (GCM) 10K type strain sequencing project: providing services to taxonomists for standard genome sequencing and annotation.</title>
        <authorList>
            <consortium name="The Broad Institute Genomics Platform"/>
            <consortium name="The Broad Institute Genome Sequencing Center for Infectious Disease"/>
            <person name="Wu L."/>
            <person name="Ma J."/>
        </authorList>
    </citation>
    <scope>NUCLEOTIDE SEQUENCE [LARGE SCALE GENOMIC DNA]</scope>
    <source>
        <strain evidence="5">CGMCC 1.3240</strain>
    </source>
</reference>
<dbReference type="RefSeq" id="WP_379190068.1">
    <property type="nucleotide sequence ID" value="NZ_JBHSOW010000076.1"/>
</dbReference>
<keyword evidence="2" id="KW-0472">Membrane</keyword>
<dbReference type="PANTHER" id="PTHR42736">
    <property type="entry name" value="PROTEIN-GLUTAMINE GAMMA-GLUTAMYLTRANSFERASE"/>
    <property type="match status" value="1"/>
</dbReference>
<dbReference type="InterPro" id="IPR052901">
    <property type="entry name" value="Bact_TGase-like"/>
</dbReference>
<dbReference type="Pfam" id="PF01841">
    <property type="entry name" value="Transglut_core"/>
    <property type="match status" value="1"/>
</dbReference>
<feature type="region of interest" description="Disordered" evidence="1">
    <location>
        <begin position="231"/>
        <end position="267"/>
    </location>
</feature>
<feature type="transmembrane region" description="Helical" evidence="2">
    <location>
        <begin position="165"/>
        <end position="182"/>
    </location>
</feature>
<dbReference type="SMART" id="SM00460">
    <property type="entry name" value="TGc"/>
    <property type="match status" value="1"/>
</dbReference>
<keyword evidence="2" id="KW-0812">Transmembrane</keyword>
<organism evidence="4 5">
    <name type="scientific">Paenibacillus solisilvae</name>
    <dbReference type="NCBI Taxonomy" id="2486751"/>
    <lineage>
        <taxon>Bacteria</taxon>
        <taxon>Bacillati</taxon>
        <taxon>Bacillota</taxon>
        <taxon>Bacilli</taxon>
        <taxon>Bacillales</taxon>
        <taxon>Paenibacillaceae</taxon>
        <taxon>Paenibacillus</taxon>
    </lineage>
</organism>
<dbReference type="SUPFAM" id="SSF54001">
    <property type="entry name" value="Cysteine proteinases"/>
    <property type="match status" value="1"/>
</dbReference>
<protein>
    <submittedName>
        <fullName evidence="4">Transglutaminase domain-containing protein</fullName>
    </submittedName>
</protein>
<dbReference type="InterPro" id="IPR002931">
    <property type="entry name" value="Transglutaminase-like"/>
</dbReference>
<evidence type="ECO:0000313" key="5">
    <source>
        <dbReference type="Proteomes" id="UP001596047"/>
    </source>
</evidence>
<dbReference type="PANTHER" id="PTHR42736:SF1">
    <property type="entry name" value="PROTEIN-GLUTAMINE GAMMA-GLUTAMYLTRANSFERASE"/>
    <property type="match status" value="1"/>
</dbReference>
<evidence type="ECO:0000259" key="3">
    <source>
        <dbReference type="SMART" id="SM00460"/>
    </source>
</evidence>
<dbReference type="EMBL" id="JBHSOW010000076">
    <property type="protein sequence ID" value="MFC5651443.1"/>
    <property type="molecule type" value="Genomic_DNA"/>
</dbReference>
<feature type="transmembrane region" description="Helical" evidence="2">
    <location>
        <begin position="85"/>
        <end position="104"/>
    </location>
</feature>
<feature type="transmembrane region" description="Helical" evidence="2">
    <location>
        <begin position="58"/>
        <end position="78"/>
    </location>
</feature>
<feature type="domain" description="Transglutaminase-like" evidence="3">
    <location>
        <begin position="635"/>
        <end position="734"/>
    </location>
</feature>